<dbReference type="eggNOG" id="ENOG5030HH5">
    <property type="taxonomic scope" value="Bacteria"/>
</dbReference>
<comment type="caution">
    <text evidence="1">The sequence shown here is derived from an EMBL/GenBank/DDBJ whole genome shotgun (WGS) entry which is preliminary data.</text>
</comment>
<dbReference type="OrthoDB" id="1676877at2"/>
<protein>
    <submittedName>
        <fullName evidence="1">Uncharacterized protein</fullName>
    </submittedName>
</protein>
<proteinExistence type="predicted"/>
<keyword evidence="2" id="KW-1185">Reference proteome</keyword>
<name>K6WF68_9MICO</name>
<reference evidence="1 2" key="1">
    <citation type="submission" date="2012-08" db="EMBL/GenBank/DDBJ databases">
        <title>Whole genome shotgun sequence of Kineosphaera limosa NBRC 100340.</title>
        <authorList>
            <person name="Yoshida I."/>
            <person name="Isaki S."/>
            <person name="Hosoyama A."/>
            <person name="Tsuchikane K."/>
            <person name="Katsumata H."/>
            <person name="Ando Y."/>
            <person name="Ohji S."/>
            <person name="Hamada M."/>
            <person name="Tamura T."/>
            <person name="Yamazoe A."/>
            <person name="Yamazaki S."/>
            <person name="Fujita N."/>
        </authorList>
    </citation>
    <scope>NUCLEOTIDE SEQUENCE [LARGE SCALE GENOMIC DNA]</scope>
    <source>
        <strain evidence="1 2">NBRC 100340</strain>
    </source>
</reference>
<dbReference type="Proteomes" id="UP000008366">
    <property type="component" value="Unassembled WGS sequence"/>
</dbReference>
<evidence type="ECO:0000313" key="2">
    <source>
        <dbReference type="Proteomes" id="UP000008366"/>
    </source>
</evidence>
<dbReference type="STRING" id="1184609.KILIM_089_00050"/>
<dbReference type="AlphaFoldDB" id="K6WF68"/>
<sequence>MLRIVFRSYGGENLKGRPAYYSKELALDSFERAYERARAELGGVDRPGQTPSHGIDVTFANDGPIDPALLRRMEALGPVVQTQGGPVGLKASYTFALNLPDRFGWPDSDVVFYLEDDYLLAEDSLVALARAVDAIPQAHYFALSHGRPEDLSDPVQAHQFGTVPWWEPGPDERVDGLQWINILGVTSTFGARIGTLREDKDIFMMCQRPFRNRFLDHETSMLYQGVVPYRGKTYFIGLPGDFVPSVRGVARAFYLLPFRALFNARARRQGARHLLYAPKPIVATHMELEGMTDPARWEAEAHAVRKWAADRKAAAEGADATAS</sequence>
<accession>K6WF68</accession>
<dbReference type="RefSeq" id="WP_006594467.1">
    <property type="nucleotide sequence ID" value="NZ_BAHD01000089.1"/>
</dbReference>
<organism evidence="1 2">
    <name type="scientific">Kineosphaera limosa NBRC 100340</name>
    <dbReference type="NCBI Taxonomy" id="1184609"/>
    <lineage>
        <taxon>Bacteria</taxon>
        <taxon>Bacillati</taxon>
        <taxon>Actinomycetota</taxon>
        <taxon>Actinomycetes</taxon>
        <taxon>Micrococcales</taxon>
        <taxon>Dermatophilaceae</taxon>
        <taxon>Kineosphaera</taxon>
    </lineage>
</organism>
<evidence type="ECO:0000313" key="1">
    <source>
        <dbReference type="EMBL" id="GAB97935.1"/>
    </source>
</evidence>
<dbReference type="EMBL" id="BAHD01000089">
    <property type="protein sequence ID" value="GAB97935.1"/>
    <property type="molecule type" value="Genomic_DNA"/>
</dbReference>
<gene>
    <name evidence="1" type="ORF">KILIM_089_00050</name>
</gene>